<evidence type="ECO:0000259" key="11">
    <source>
        <dbReference type="PROSITE" id="PS50217"/>
    </source>
</evidence>
<evidence type="ECO:0000256" key="3">
    <source>
        <dbReference type="ARBA" id="ARBA00007163"/>
    </source>
</evidence>
<keyword evidence="9" id="KW-0175">Coiled coil</keyword>
<sequence length="344" mass="37980">MPSRTRTKIQTTPENTQDVSASPDKQTSSDKAKVRRAQVRSAQIKHRQRKAEYIKELETEIEQLRNKIASTRKETHVLHKENQALLSQVQQSLPVLTSSNPNGPLLPSTGGPTPPMEEDITMTLGFDEILNSPCFYISSSPSSSLMGSTPPTTMDTTSPDQAAPIAPTLPCLPEMTPHQIQQAINFILALEHICRNHHHPPSIPFKSSSSPNNHILMASSLALRTAPEPVFHTINKTTLFGTPLMSFRPPSPDSEDAQVSWQTSGLTLLNLYGLACTLQADNIDIYPVQVWFELVARYGADVILTQTDELKKKLGKVVRCPRYGAVLDRKIFEKVVEEVLGGDG</sequence>
<keyword evidence="6" id="KW-0804">Transcription</keyword>
<evidence type="ECO:0000313" key="12">
    <source>
        <dbReference type="EMBL" id="KAK4184055.1"/>
    </source>
</evidence>
<dbReference type="SMART" id="SM00338">
    <property type="entry name" value="BRLZ"/>
    <property type="match status" value="1"/>
</dbReference>
<proteinExistence type="inferred from homology"/>
<comment type="caution">
    <text evidence="12">The sequence shown here is derived from an EMBL/GenBank/DDBJ whole genome shotgun (WGS) entry which is preliminary data.</text>
</comment>
<feature type="region of interest" description="Disordered" evidence="10">
    <location>
        <begin position="1"/>
        <end position="46"/>
    </location>
</feature>
<dbReference type="InterPro" id="IPR004827">
    <property type="entry name" value="bZIP"/>
</dbReference>
<dbReference type="CDD" id="cd14688">
    <property type="entry name" value="bZIP_YAP"/>
    <property type="match status" value="1"/>
</dbReference>
<dbReference type="GO" id="GO:0090575">
    <property type="term" value="C:RNA polymerase II transcription regulator complex"/>
    <property type="evidence" value="ECO:0007669"/>
    <property type="project" value="TreeGrafter"/>
</dbReference>
<dbReference type="AlphaFoldDB" id="A0AAN6WMH6"/>
<comment type="function">
    <text evidence="1">Putative transcription factor.</text>
</comment>
<gene>
    <name evidence="12" type="ORF">QBC35DRAFT_506767</name>
</gene>
<dbReference type="SUPFAM" id="SSF57959">
    <property type="entry name" value="Leucine zipper domain"/>
    <property type="match status" value="1"/>
</dbReference>
<dbReference type="PANTHER" id="PTHR40621">
    <property type="entry name" value="TRANSCRIPTION FACTOR KAPC-RELATED"/>
    <property type="match status" value="1"/>
</dbReference>
<keyword evidence="7" id="KW-0539">Nucleus</keyword>
<dbReference type="PANTHER" id="PTHR40621:SF11">
    <property type="entry name" value="TRANSCRIPTION FACTOR KAPC-RELATED"/>
    <property type="match status" value="1"/>
</dbReference>
<evidence type="ECO:0000256" key="7">
    <source>
        <dbReference type="ARBA" id="ARBA00023242"/>
    </source>
</evidence>
<feature type="compositionally biased region" description="Polar residues" evidence="10">
    <location>
        <begin position="8"/>
        <end position="26"/>
    </location>
</feature>
<dbReference type="EMBL" id="MU864508">
    <property type="protein sequence ID" value="KAK4184055.1"/>
    <property type="molecule type" value="Genomic_DNA"/>
</dbReference>
<feature type="compositionally biased region" description="Basic residues" evidence="10">
    <location>
        <begin position="33"/>
        <end position="46"/>
    </location>
</feature>
<accession>A0AAN6WMH6</accession>
<dbReference type="InterPro" id="IPR050936">
    <property type="entry name" value="AP-1-like"/>
</dbReference>
<keyword evidence="13" id="KW-1185">Reference proteome</keyword>
<evidence type="ECO:0000256" key="6">
    <source>
        <dbReference type="ARBA" id="ARBA00023163"/>
    </source>
</evidence>
<reference evidence="12" key="1">
    <citation type="journal article" date="2023" name="Mol. Phylogenet. Evol.">
        <title>Genome-scale phylogeny and comparative genomics of the fungal order Sordariales.</title>
        <authorList>
            <person name="Hensen N."/>
            <person name="Bonometti L."/>
            <person name="Westerberg I."/>
            <person name="Brannstrom I.O."/>
            <person name="Guillou S."/>
            <person name="Cros-Aarteil S."/>
            <person name="Calhoun S."/>
            <person name="Haridas S."/>
            <person name="Kuo A."/>
            <person name="Mondo S."/>
            <person name="Pangilinan J."/>
            <person name="Riley R."/>
            <person name="LaButti K."/>
            <person name="Andreopoulos B."/>
            <person name="Lipzen A."/>
            <person name="Chen C."/>
            <person name="Yan M."/>
            <person name="Daum C."/>
            <person name="Ng V."/>
            <person name="Clum A."/>
            <person name="Steindorff A."/>
            <person name="Ohm R.A."/>
            <person name="Martin F."/>
            <person name="Silar P."/>
            <person name="Natvig D.O."/>
            <person name="Lalanne C."/>
            <person name="Gautier V."/>
            <person name="Ament-Velasquez S.L."/>
            <person name="Kruys A."/>
            <person name="Hutchinson M.I."/>
            <person name="Powell A.J."/>
            <person name="Barry K."/>
            <person name="Miller A.N."/>
            <person name="Grigoriev I.V."/>
            <person name="Debuchy R."/>
            <person name="Gladieux P."/>
            <person name="Hiltunen Thoren M."/>
            <person name="Johannesson H."/>
        </authorList>
    </citation>
    <scope>NUCLEOTIDE SEQUENCE</scope>
    <source>
        <strain evidence="12">PSN309</strain>
    </source>
</reference>
<keyword evidence="4" id="KW-0805">Transcription regulation</keyword>
<evidence type="ECO:0000256" key="2">
    <source>
        <dbReference type="ARBA" id="ARBA00004123"/>
    </source>
</evidence>
<comment type="similarity">
    <text evidence="3">Belongs to the bZIP family.</text>
</comment>
<dbReference type="Proteomes" id="UP001302126">
    <property type="component" value="Unassembled WGS sequence"/>
</dbReference>
<feature type="domain" description="BZIP" evidence="11">
    <location>
        <begin position="29"/>
        <end position="92"/>
    </location>
</feature>
<dbReference type="Pfam" id="PF00170">
    <property type="entry name" value="bZIP_1"/>
    <property type="match status" value="1"/>
</dbReference>
<evidence type="ECO:0000256" key="10">
    <source>
        <dbReference type="SAM" id="MobiDB-lite"/>
    </source>
</evidence>
<evidence type="ECO:0000256" key="4">
    <source>
        <dbReference type="ARBA" id="ARBA00023015"/>
    </source>
</evidence>
<evidence type="ECO:0000256" key="1">
    <source>
        <dbReference type="ARBA" id="ARBA00004049"/>
    </source>
</evidence>
<dbReference type="PROSITE" id="PS50217">
    <property type="entry name" value="BZIP"/>
    <property type="match status" value="1"/>
</dbReference>
<name>A0AAN6WMH6_9PEZI</name>
<dbReference type="GO" id="GO:0000976">
    <property type="term" value="F:transcription cis-regulatory region binding"/>
    <property type="evidence" value="ECO:0007669"/>
    <property type="project" value="InterPro"/>
</dbReference>
<dbReference type="GO" id="GO:0001228">
    <property type="term" value="F:DNA-binding transcription activator activity, RNA polymerase II-specific"/>
    <property type="evidence" value="ECO:0007669"/>
    <property type="project" value="TreeGrafter"/>
</dbReference>
<dbReference type="Gene3D" id="1.20.5.170">
    <property type="match status" value="1"/>
</dbReference>
<feature type="coiled-coil region" evidence="9">
    <location>
        <begin position="47"/>
        <end position="81"/>
    </location>
</feature>
<protein>
    <recommendedName>
        <fullName evidence="8">Putative transcription factor kapC</fullName>
    </recommendedName>
</protein>
<evidence type="ECO:0000256" key="5">
    <source>
        <dbReference type="ARBA" id="ARBA00023125"/>
    </source>
</evidence>
<dbReference type="InterPro" id="IPR046347">
    <property type="entry name" value="bZIP_sf"/>
</dbReference>
<organism evidence="12 13">
    <name type="scientific">Podospora australis</name>
    <dbReference type="NCBI Taxonomy" id="1536484"/>
    <lineage>
        <taxon>Eukaryota</taxon>
        <taxon>Fungi</taxon>
        <taxon>Dikarya</taxon>
        <taxon>Ascomycota</taxon>
        <taxon>Pezizomycotina</taxon>
        <taxon>Sordariomycetes</taxon>
        <taxon>Sordariomycetidae</taxon>
        <taxon>Sordariales</taxon>
        <taxon>Podosporaceae</taxon>
        <taxon>Podospora</taxon>
    </lineage>
</organism>
<evidence type="ECO:0000313" key="13">
    <source>
        <dbReference type="Proteomes" id="UP001302126"/>
    </source>
</evidence>
<comment type="subcellular location">
    <subcellularLocation>
        <location evidence="2">Nucleus</location>
    </subcellularLocation>
</comment>
<evidence type="ECO:0000256" key="8">
    <source>
        <dbReference type="ARBA" id="ARBA00044067"/>
    </source>
</evidence>
<reference evidence="12" key="2">
    <citation type="submission" date="2023-05" db="EMBL/GenBank/DDBJ databases">
        <authorList>
            <consortium name="Lawrence Berkeley National Laboratory"/>
            <person name="Steindorff A."/>
            <person name="Hensen N."/>
            <person name="Bonometti L."/>
            <person name="Westerberg I."/>
            <person name="Brannstrom I.O."/>
            <person name="Guillou S."/>
            <person name="Cros-Aarteil S."/>
            <person name="Calhoun S."/>
            <person name="Haridas S."/>
            <person name="Kuo A."/>
            <person name="Mondo S."/>
            <person name="Pangilinan J."/>
            <person name="Riley R."/>
            <person name="Labutti K."/>
            <person name="Andreopoulos B."/>
            <person name="Lipzen A."/>
            <person name="Chen C."/>
            <person name="Yanf M."/>
            <person name="Daum C."/>
            <person name="Ng V."/>
            <person name="Clum A."/>
            <person name="Ohm R."/>
            <person name="Martin F."/>
            <person name="Silar P."/>
            <person name="Natvig D."/>
            <person name="Lalanne C."/>
            <person name="Gautier V."/>
            <person name="Ament-Velasquez S.L."/>
            <person name="Kruys A."/>
            <person name="Hutchinson M.I."/>
            <person name="Powell A.J."/>
            <person name="Barry K."/>
            <person name="Miller A.N."/>
            <person name="Grigoriev I.V."/>
            <person name="Debuchy R."/>
            <person name="Gladieux P."/>
            <person name="Thoren M.H."/>
            <person name="Johannesson H."/>
        </authorList>
    </citation>
    <scope>NUCLEOTIDE SEQUENCE</scope>
    <source>
        <strain evidence="12">PSN309</strain>
    </source>
</reference>
<keyword evidence="5" id="KW-0238">DNA-binding</keyword>
<evidence type="ECO:0000256" key="9">
    <source>
        <dbReference type="SAM" id="Coils"/>
    </source>
</evidence>